<evidence type="ECO:0000256" key="1">
    <source>
        <dbReference type="SAM" id="Phobius"/>
    </source>
</evidence>
<name>A0A9X2AYV0_9VIBR</name>
<accession>A0A9X2AYV0</accession>
<evidence type="ECO:0000313" key="3">
    <source>
        <dbReference type="EMBL" id="MCJ2377112.1"/>
    </source>
</evidence>
<dbReference type="AlphaFoldDB" id="A0A9X2AYV0"/>
<feature type="transmembrane region" description="Helical" evidence="1">
    <location>
        <begin position="15"/>
        <end position="37"/>
    </location>
</feature>
<reference evidence="3" key="1">
    <citation type="submission" date="2021-11" db="EMBL/GenBank/DDBJ databases">
        <title>Vibrio ZSDE26 sp. nov. and Vibrio ZSDZ34 sp. nov., isolated from coastal seawater in Qingdao.</title>
        <authorList>
            <person name="Zhang P."/>
        </authorList>
    </citation>
    <scope>NUCLEOTIDE SEQUENCE</scope>
    <source>
        <strain evidence="3">ZSDZ34</strain>
    </source>
</reference>
<dbReference type="Proteomes" id="UP001139488">
    <property type="component" value="Unassembled WGS sequence"/>
</dbReference>
<keyword evidence="4" id="KW-1185">Reference proteome</keyword>
<protein>
    <submittedName>
        <fullName evidence="3">Pilus assembly protein</fullName>
    </submittedName>
</protein>
<keyword evidence="1" id="KW-1133">Transmembrane helix</keyword>
<feature type="domain" description="TadE-like" evidence="2">
    <location>
        <begin position="9"/>
        <end position="51"/>
    </location>
</feature>
<organism evidence="3 4">
    <name type="scientific">Vibrio gelatinilyticus</name>
    <dbReference type="NCBI Taxonomy" id="2893468"/>
    <lineage>
        <taxon>Bacteria</taxon>
        <taxon>Pseudomonadati</taxon>
        <taxon>Pseudomonadota</taxon>
        <taxon>Gammaproteobacteria</taxon>
        <taxon>Vibrionales</taxon>
        <taxon>Vibrionaceae</taxon>
        <taxon>Vibrio</taxon>
    </lineage>
</organism>
<dbReference type="Pfam" id="PF07811">
    <property type="entry name" value="TadE"/>
    <property type="match status" value="1"/>
</dbReference>
<evidence type="ECO:0000259" key="2">
    <source>
        <dbReference type="Pfam" id="PF07811"/>
    </source>
</evidence>
<dbReference type="EMBL" id="JAJNNZ010000006">
    <property type="protein sequence ID" value="MCJ2377112.1"/>
    <property type="molecule type" value="Genomic_DNA"/>
</dbReference>
<sequence length="149" mass="16042">MKTASKQKGLAAVELVLITPIIIFLFVINIEVGKFLVENQMLSKMVRNGARFAITNVYGTASGGAIAPLSEIQNMVVYGKPVVADDAAPLLPGLVPNDISLDTSEEFEGFVVVTASHTYTPVFVKIPFTDISFNVSYSASSIMEKRNAL</sequence>
<keyword evidence="1" id="KW-0472">Membrane</keyword>
<evidence type="ECO:0000313" key="4">
    <source>
        <dbReference type="Proteomes" id="UP001139488"/>
    </source>
</evidence>
<keyword evidence="1" id="KW-0812">Transmembrane</keyword>
<dbReference type="RefSeq" id="WP_244357050.1">
    <property type="nucleotide sequence ID" value="NZ_JAJNNZ010000006.1"/>
</dbReference>
<comment type="caution">
    <text evidence="3">The sequence shown here is derived from an EMBL/GenBank/DDBJ whole genome shotgun (WGS) entry which is preliminary data.</text>
</comment>
<gene>
    <name evidence="3" type="ORF">LNL84_09760</name>
</gene>
<proteinExistence type="predicted"/>
<dbReference type="InterPro" id="IPR012495">
    <property type="entry name" value="TadE-like_dom"/>
</dbReference>